<evidence type="ECO:0000313" key="1">
    <source>
        <dbReference type="EMBL" id="GFQ93713.1"/>
    </source>
</evidence>
<proteinExistence type="predicted"/>
<comment type="caution">
    <text evidence="1">The sequence shown here is derived from an EMBL/GenBank/DDBJ whole genome shotgun (WGS) entry which is preliminary data.</text>
</comment>
<evidence type="ECO:0000313" key="2">
    <source>
        <dbReference type="Proteomes" id="UP000887116"/>
    </source>
</evidence>
<organism evidence="1 2">
    <name type="scientific">Trichonephila clavata</name>
    <name type="common">Joro spider</name>
    <name type="synonym">Nephila clavata</name>
    <dbReference type="NCBI Taxonomy" id="2740835"/>
    <lineage>
        <taxon>Eukaryota</taxon>
        <taxon>Metazoa</taxon>
        <taxon>Ecdysozoa</taxon>
        <taxon>Arthropoda</taxon>
        <taxon>Chelicerata</taxon>
        <taxon>Arachnida</taxon>
        <taxon>Araneae</taxon>
        <taxon>Araneomorphae</taxon>
        <taxon>Entelegynae</taxon>
        <taxon>Araneoidea</taxon>
        <taxon>Nephilidae</taxon>
        <taxon>Trichonephila</taxon>
    </lineage>
</organism>
<dbReference type="AlphaFoldDB" id="A0A8X6G1R4"/>
<protein>
    <submittedName>
        <fullName evidence="1">Uncharacterized protein</fullName>
    </submittedName>
</protein>
<gene>
    <name evidence="1" type="ORF">TNCT_322201</name>
</gene>
<keyword evidence="2" id="KW-1185">Reference proteome</keyword>
<accession>A0A8X6G1R4</accession>
<dbReference type="EMBL" id="BMAO01004301">
    <property type="protein sequence ID" value="GFQ93713.1"/>
    <property type="molecule type" value="Genomic_DNA"/>
</dbReference>
<dbReference type="Proteomes" id="UP000887116">
    <property type="component" value="Unassembled WGS sequence"/>
</dbReference>
<reference evidence="1" key="1">
    <citation type="submission" date="2020-07" db="EMBL/GenBank/DDBJ databases">
        <title>Multicomponent nature underlies the extraordinary mechanical properties of spider dragline silk.</title>
        <authorList>
            <person name="Kono N."/>
            <person name="Nakamura H."/>
            <person name="Mori M."/>
            <person name="Yoshida Y."/>
            <person name="Ohtoshi R."/>
            <person name="Malay A.D."/>
            <person name="Moran D.A.P."/>
            <person name="Tomita M."/>
            <person name="Numata K."/>
            <person name="Arakawa K."/>
        </authorList>
    </citation>
    <scope>NUCLEOTIDE SEQUENCE</scope>
</reference>
<sequence length="256" mass="27323">MDRVYKEGFFTPTTNRFVQSFGIVSWLLVLQPKDERLGMYFHLLGSSRSASTLRTLESKFLSNSNQLFHDDIFLFALCCLPLALNSVNAGEHHSLGIHALGGYEGGHGIGGGYSHGIGGEYGHGIGGEYSQGGGEYSHGGGEELHGAYGHHPKVVEVVKHVPHVVKEVKYIPPPIPIVKHVTYFKSSSVGGHKGGHYGGDHGGVSHGVHGHYVHFGGLGHHGGHHGGHYGGHGYPILHLGHFAGHHGGGHHYGGHH</sequence>
<name>A0A8X6G1R4_TRICU</name>